<name>A0A9Q1KMU0_9CARY</name>
<dbReference type="EMBL" id="JAKOGI010000073">
    <property type="protein sequence ID" value="KAJ8445668.1"/>
    <property type="molecule type" value="Genomic_DNA"/>
</dbReference>
<feature type="region of interest" description="Disordered" evidence="1">
    <location>
        <begin position="33"/>
        <end position="170"/>
    </location>
</feature>
<proteinExistence type="predicted"/>
<feature type="compositionally biased region" description="Polar residues" evidence="1">
    <location>
        <begin position="62"/>
        <end position="78"/>
    </location>
</feature>
<comment type="caution">
    <text evidence="2">The sequence shown here is derived from an EMBL/GenBank/DDBJ whole genome shotgun (WGS) entry which is preliminary data.</text>
</comment>
<reference evidence="2" key="1">
    <citation type="submission" date="2022-04" db="EMBL/GenBank/DDBJ databases">
        <title>Carnegiea gigantea Genome sequencing and assembly v2.</title>
        <authorList>
            <person name="Copetti D."/>
            <person name="Sanderson M.J."/>
            <person name="Burquez A."/>
            <person name="Wojciechowski M.F."/>
        </authorList>
    </citation>
    <scope>NUCLEOTIDE SEQUENCE</scope>
    <source>
        <strain evidence="2">SGP5-SGP5p</strain>
        <tissue evidence="2">Aerial part</tissue>
    </source>
</reference>
<accession>A0A9Q1KMU0</accession>
<gene>
    <name evidence="2" type="ORF">Cgig2_007144</name>
</gene>
<feature type="compositionally biased region" description="Low complexity" evidence="1">
    <location>
        <begin position="147"/>
        <end position="156"/>
    </location>
</feature>
<sequence>MNCLLKLSRKKASIGLFLRLECLRQRRTEQEAWRSSWRSCNNRPRTRARAGVWGTDSRETRSQQPTNTLVSLAQPQPSSEEHGMRGPAQQQPNSQAEGAPSVSSPEDRGSIHSSPASNKPTSTVGCGSYGPSNDKPQPSYEDPESSPPTQASSSSPQDMGTSPLVAARPE</sequence>
<evidence type="ECO:0000256" key="1">
    <source>
        <dbReference type="SAM" id="MobiDB-lite"/>
    </source>
</evidence>
<evidence type="ECO:0000313" key="2">
    <source>
        <dbReference type="EMBL" id="KAJ8445668.1"/>
    </source>
</evidence>
<feature type="compositionally biased region" description="Polar residues" evidence="1">
    <location>
        <begin position="111"/>
        <end position="136"/>
    </location>
</feature>
<keyword evidence="3" id="KW-1185">Reference proteome</keyword>
<dbReference type="AlphaFoldDB" id="A0A9Q1KMU0"/>
<evidence type="ECO:0000313" key="3">
    <source>
        <dbReference type="Proteomes" id="UP001153076"/>
    </source>
</evidence>
<protein>
    <submittedName>
        <fullName evidence="2">Uncharacterized protein</fullName>
    </submittedName>
</protein>
<dbReference type="Proteomes" id="UP001153076">
    <property type="component" value="Unassembled WGS sequence"/>
</dbReference>
<feature type="compositionally biased region" description="Polar residues" evidence="1">
    <location>
        <begin position="88"/>
        <end position="104"/>
    </location>
</feature>
<organism evidence="2 3">
    <name type="scientific">Carnegiea gigantea</name>
    <dbReference type="NCBI Taxonomy" id="171969"/>
    <lineage>
        <taxon>Eukaryota</taxon>
        <taxon>Viridiplantae</taxon>
        <taxon>Streptophyta</taxon>
        <taxon>Embryophyta</taxon>
        <taxon>Tracheophyta</taxon>
        <taxon>Spermatophyta</taxon>
        <taxon>Magnoliopsida</taxon>
        <taxon>eudicotyledons</taxon>
        <taxon>Gunneridae</taxon>
        <taxon>Pentapetalae</taxon>
        <taxon>Caryophyllales</taxon>
        <taxon>Cactineae</taxon>
        <taxon>Cactaceae</taxon>
        <taxon>Cactoideae</taxon>
        <taxon>Echinocereeae</taxon>
        <taxon>Carnegiea</taxon>
    </lineage>
</organism>